<dbReference type="AlphaFoldDB" id="W1RSD8"/>
<gene>
    <name evidence="5" type="ORF">D104_11750</name>
</gene>
<dbReference type="SMART" id="SM00267">
    <property type="entry name" value="GGDEF"/>
    <property type="match status" value="1"/>
</dbReference>
<dbReference type="RefSeq" id="WP_024024435.1">
    <property type="nucleotide sequence ID" value="NZ_AYOZ01000023.1"/>
</dbReference>
<organism evidence="5 6">
    <name type="scientific">Marinomonas profundimaris</name>
    <dbReference type="NCBI Taxonomy" id="1208321"/>
    <lineage>
        <taxon>Bacteria</taxon>
        <taxon>Pseudomonadati</taxon>
        <taxon>Pseudomonadota</taxon>
        <taxon>Gammaproteobacteria</taxon>
        <taxon>Oceanospirillales</taxon>
        <taxon>Oceanospirillaceae</taxon>
        <taxon>Marinomonas</taxon>
    </lineage>
</organism>
<evidence type="ECO:0000256" key="2">
    <source>
        <dbReference type="ARBA" id="ARBA00034247"/>
    </source>
</evidence>
<evidence type="ECO:0000313" key="5">
    <source>
        <dbReference type="EMBL" id="ETI59902.1"/>
    </source>
</evidence>
<dbReference type="GO" id="GO:0005886">
    <property type="term" value="C:plasma membrane"/>
    <property type="evidence" value="ECO:0007669"/>
    <property type="project" value="TreeGrafter"/>
</dbReference>
<keyword evidence="6" id="KW-1185">Reference proteome</keyword>
<dbReference type="SUPFAM" id="SSF55073">
    <property type="entry name" value="Nucleotide cyclase"/>
    <property type="match status" value="1"/>
</dbReference>
<dbReference type="OrthoDB" id="5496380at2"/>
<accession>W1RSD8</accession>
<dbReference type="InterPro" id="IPR029787">
    <property type="entry name" value="Nucleotide_cyclase"/>
</dbReference>
<evidence type="ECO:0000256" key="1">
    <source>
        <dbReference type="ARBA" id="ARBA00012528"/>
    </source>
</evidence>
<evidence type="ECO:0000313" key="6">
    <source>
        <dbReference type="Proteomes" id="UP000018857"/>
    </source>
</evidence>
<dbReference type="EMBL" id="AYOZ01000023">
    <property type="protein sequence ID" value="ETI59902.1"/>
    <property type="molecule type" value="Genomic_DNA"/>
</dbReference>
<dbReference type="PATRIC" id="fig|1208321.3.peg.2341"/>
<dbReference type="eggNOG" id="COG2199">
    <property type="taxonomic scope" value="Bacteria"/>
</dbReference>
<feature type="transmembrane region" description="Helical" evidence="3">
    <location>
        <begin position="308"/>
        <end position="334"/>
    </location>
</feature>
<dbReference type="CDD" id="cd01949">
    <property type="entry name" value="GGDEF"/>
    <property type="match status" value="1"/>
</dbReference>
<protein>
    <recommendedName>
        <fullName evidence="1">diguanylate cyclase</fullName>
        <ecNumber evidence="1">2.7.7.65</ecNumber>
    </recommendedName>
</protein>
<dbReference type="STRING" id="1208321.D104_11750"/>
<dbReference type="GO" id="GO:1902201">
    <property type="term" value="P:negative regulation of bacterial-type flagellum-dependent cell motility"/>
    <property type="evidence" value="ECO:0007669"/>
    <property type="project" value="TreeGrafter"/>
</dbReference>
<dbReference type="InterPro" id="IPR043128">
    <property type="entry name" value="Rev_trsase/Diguanyl_cyclase"/>
</dbReference>
<evidence type="ECO:0000259" key="4">
    <source>
        <dbReference type="PROSITE" id="PS50887"/>
    </source>
</evidence>
<feature type="domain" description="GGDEF" evidence="4">
    <location>
        <begin position="432"/>
        <end position="557"/>
    </location>
</feature>
<dbReference type="InterPro" id="IPR050469">
    <property type="entry name" value="Diguanylate_Cyclase"/>
</dbReference>
<dbReference type="Pfam" id="PF00990">
    <property type="entry name" value="GGDEF"/>
    <property type="match status" value="1"/>
</dbReference>
<dbReference type="PANTHER" id="PTHR45138">
    <property type="entry name" value="REGULATORY COMPONENTS OF SENSORY TRANSDUCTION SYSTEM"/>
    <property type="match status" value="1"/>
</dbReference>
<sequence>MAIKSRFLISTTLILLLTCFFSWLSMRVLAEDIIGSWVERYAEKQVRYDKVRTLLPLIQEVNLSKEFANLNALTLWAKNPHDDNLKAQALQETEKFRPRFSDGSYFIALKGNDRYYYSDGEKPINSDYYRYTLDASKNSDAWFYGIMEKNLDLHLNVNPDVELGVVKLWSDVLIREGDEVLGVVGTGLDLSTFLNQMVEKQDIYSAILFTSPEGSIQLYQNEALISFSSLTNESNNQKCIFKLLDDEASHALLKSTYALAKESPNHVETAVVKKDGVRQLASVIYIPEIDWFQVNFIDINNFLPFTEFSGLLIVFAISLVFALLIVYLLLAVIVTKPIAELESSIRALGENQYKAPKLSRFAGPEIKRLVAHYRNISKTLLSYQQELEEKVATRTAELSRLSKRDPLTELYNRRGFEMHMADYMQKWESARTPFGLINVDVDRFKSINDQYGHGAGDLVLQRIADYLIEIVGENGEVSRWGGDEFLILVKQADVASLALISKQLLGKSNPLIVDIKSQNVTIQFSVGSALVQEEDTLADILHRADKAMYAVKFAGRD</sequence>
<dbReference type="InterPro" id="IPR000160">
    <property type="entry name" value="GGDEF_dom"/>
</dbReference>
<dbReference type="NCBIfam" id="TIGR00254">
    <property type="entry name" value="GGDEF"/>
    <property type="match status" value="1"/>
</dbReference>
<dbReference type="GO" id="GO:0043709">
    <property type="term" value="P:cell adhesion involved in single-species biofilm formation"/>
    <property type="evidence" value="ECO:0007669"/>
    <property type="project" value="TreeGrafter"/>
</dbReference>
<dbReference type="Gene3D" id="3.30.70.270">
    <property type="match status" value="1"/>
</dbReference>
<reference evidence="5 6" key="1">
    <citation type="journal article" date="2014" name="Genome Announc.">
        <title>Draft Genome Sequence of Marinomonas sp. Strain D104, a Polycyclic Aromatic Hydrocarbon-Degrading Bacterium from the Deep-Sea Sediment of the Arctic Ocean.</title>
        <authorList>
            <person name="Dong C."/>
            <person name="Bai X."/>
            <person name="Lai Q."/>
            <person name="Xie Y."/>
            <person name="Chen X."/>
            <person name="Shao Z."/>
        </authorList>
    </citation>
    <scope>NUCLEOTIDE SEQUENCE [LARGE SCALE GENOMIC DNA]</scope>
    <source>
        <strain evidence="5 6">D104</strain>
    </source>
</reference>
<dbReference type="GO" id="GO:0052621">
    <property type="term" value="F:diguanylate cyclase activity"/>
    <property type="evidence" value="ECO:0007669"/>
    <property type="project" value="UniProtKB-EC"/>
</dbReference>
<dbReference type="PROSITE" id="PS50887">
    <property type="entry name" value="GGDEF"/>
    <property type="match status" value="1"/>
</dbReference>
<dbReference type="EC" id="2.7.7.65" evidence="1"/>
<evidence type="ECO:0000256" key="3">
    <source>
        <dbReference type="SAM" id="Phobius"/>
    </source>
</evidence>
<dbReference type="Gene3D" id="6.10.340.10">
    <property type="match status" value="1"/>
</dbReference>
<dbReference type="Proteomes" id="UP000018857">
    <property type="component" value="Unassembled WGS sequence"/>
</dbReference>
<keyword evidence="3" id="KW-0472">Membrane</keyword>
<keyword evidence="3" id="KW-1133">Transmembrane helix</keyword>
<proteinExistence type="predicted"/>
<keyword evidence="3" id="KW-0812">Transmembrane</keyword>
<dbReference type="PANTHER" id="PTHR45138:SF9">
    <property type="entry name" value="DIGUANYLATE CYCLASE DGCM-RELATED"/>
    <property type="match status" value="1"/>
</dbReference>
<comment type="catalytic activity">
    <reaction evidence="2">
        <text>2 GTP = 3',3'-c-di-GMP + 2 diphosphate</text>
        <dbReference type="Rhea" id="RHEA:24898"/>
        <dbReference type="ChEBI" id="CHEBI:33019"/>
        <dbReference type="ChEBI" id="CHEBI:37565"/>
        <dbReference type="ChEBI" id="CHEBI:58805"/>
        <dbReference type="EC" id="2.7.7.65"/>
    </reaction>
</comment>
<name>W1RSD8_9GAMM</name>
<comment type="caution">
    <text evidence="5">The sequence shown here is derived from an EMBL/GenBank/DDBJ whole genome shotgun (WGS) entry which is preliminary data.</text>
</comment>